<comment type="caution">
    <text evidence="2">The sequence shown here is derived from an EMBL/GenBank/DDBJ whole genome shotgun (WGS) entry which is preliminary data.</text>
</comment>
<dbReference type="Pfam" id="PF00583">
    <property type="entry name" value="Acetyltransf_1"/>
    <property type="match status" value="1"/>
</dbReference>
<keyword evidence="3" id="KW-1185">Reference proteome</keyword>
<dbReference type="AlphaFoldDB" id="A0A7W9AI04"/>
<dbReference type="GO" id="GO:0016747">
    <property type="term" value="F:acyltransferase activity, transferring groups other than amino-acyl groups"/>
    <property type="evidence" value="ECO:0007669"/>
    <property type="project" value="InterPro"/>
</dbReference>
<name>A0A7W9AI04_9SPHN</name>
<accession>A0A7W9AI04</accession>
<feature type="domain" description="N-acetyltransferase" evidence="1">
    <location>
        <begin position="2"/>
        <end position="145"/>
    </location>
</feature>
<proteinExistence type="predicted"/>
<protein>
    <submittedName>
        <fullName evidence="2">Putative N-acetyltransferase YhbS</fullName>
    </submittedName>
</protein>
<dbReference type="CDD" id="cd04301">
    <property type="entry name" value="NAT_SF"/>
    <property type="match status" value="1"/>
</dbReference>
<organism evidence="2 3">
    <name type="scientific">Sphingobium boeckii</name>
    <dbReference type="NCBI Taxonomy" id="1082345"/>
    <lineage>
        <taxon>Bacteria</taxon>
        <taxon>Pseudomonadati</taxon>
        <taxon>Pseudomonadota</taxon>
        <taxon>Alphaproteobacteria</taxon>
        <taxon>Sphingomonadales</taxon>
        <taxon>Sphingomonadaceae</taxon>
        <taxon>Sphingobium</taxon>
    </lineage>
</organism>
<evidence type="ECO:0000313" key="3">
    <source>
        <dbReference type="Proteomes" id="UP000549617"/>
    </source>
</evidence>
<dbReference type="EMBL" id="JACIJC010000003">
    <property type="protein sequence ID" value="MBB5686047.1"/>
    <property type="molecule type" value="Genomic_DNA"/>
</dbReference>
<evidence type="ECO:0000259" key="1">
    <source>
        <dbReference type="PROSITE" id="PS51186"/>
    </source>
</evidence>
<dbReference type="RefSeq" id="WP_343052955.1">
    <property type="nucleotide sequence ID" value="NZ_JACIJC010000003.1"/>
</dbReference>
<reference evidence="2 3" key="1">
    <citation type="submission" date="2020-08" db="EMBL/GenBank/DDBJ databases">
        <title>Genomic Encyclopedia of Type Strains, Phase IV (KMG-IV): sequencing the most valuable type-strain genomes for metagenomic binning, comparative biology and taxonomic classification.</title>
        <authorList>
            <person name="Goeker M."/>
        </authorList>
    </citation>
    <scope>NUCLEOTIDE SEQUENCE [LARGE SCALE GENOMIC DNA]</scope>
    <source>
        <strain evidence="2 3">DSM 25079</strain>
    </source>
</reference>
<keyword evidence="2" id="KW-0808">Transferase</keyword>
<dbReference type="Proteomes" id="UP000549617">
    <property type="component" value="Unassembled WGS sequence"/>
</dbReference>
<sequence length="165" mass="17954">MAEIVPLDRVPVAAVEDLLDRAFGADRRTRPAYALREGTCAIPALSFAAVDMDGALLGTLQSWPVKIADEPLVMIGPVAVEPGIQRSGIGQMLMRAVLKAASDTDAPPLMMIGDPEYYGRFFGFTAEGTAGWELDGPVERRRLLVRARFLQNVPQHGRILPDPTR</sequence>
<dbReference type="Gene3D" id="3.40.630.30">
    <property type="match status" value="1"/>
</dbReference>
<dbReference type="SUPFAM" id="SSF55729">
    <property type="entry name" value="Acyl-CoA N-acyltransferases (Nat)"/>
    <property type="match status" value="1"/>
</dbReference>
<dbReference type="PROSITE" id="PS51186">
    <property type="entry name" value="GNAT"/>
    <property type="match status" value="1"/>
</dbReference>
<gene>
    <name evidence="2" type="ORF">FHS49_002063</name>
</gene>
<evidence type="ECO:0000313" key="2">
    <source>
        <dbReference type="EMBL" id="MBB5686047.1"/>
    </source>
</evidence>
<dbReference type="InterPro" id="IPR016181">
    <property type="entry name" value="Acyl_CoA_acyltransferase"/>
</dbReference>
<dbReference type="InterPro" id="IPR000182">
    <property type="entry name" value="GNAT_dom"/>
</dbReference>